<evidence type="ECO:0000256" key="1">
    <source>
        <dbReference type="SAM" id="Coils"/>
    </source>
</evidence>
<protein>
    <submittedName>
        <fullName evidence="2">Uncharacterized protein</fullName>
    </submittedName>
</protein>
<evidence type="ECO:0000313" key="3">
    <source>
        <dbReference type="Proteomes" id="UP000235584"/>
    </source>
</evidence>
<dbReference type="KEGG" id="bsto:C0V70_12520"/>
<dbReference type="Proteomes" id="UP000235584">
    <property type="component" value="Chromosome"/>
</dbReference>
<feature type="coiled-coil region" evidence="1">
    <location>
        <begin position="119"/>
        <end position="149"/>
    </location>
</feature>
<proteinExistence type="predicted"/>
<dbReference type="EMBL" id="CP025704">
    <property type="protein sequence ID" value="AUN98910.1"/>
    <property type="molecule type" value="Genomic_DNA"/>
</dbReference>
<reference evidence="2 3" key="1">
    <citation type="submission" date="2018-01" db="EMBL/GenBank/DDBJ databases">
        <title>Complete genome sequence of Bacteriovorax stolpii DSM12778.</title>
        <authorList>
            <person name="Tang B."/>
            <person name="Chang J."/>
        </authorList>
    </citation>
    <scope>NUCLEOTIDE SEQUENCE [LARGE SCALE GENOMIC DNA]</scope>
    <source>
        <strain evidence="2 3">DSM 12778</strain>
    </source>
</reference>
<evidence type="ECO:0000313" key="2">
    <source>
        <dbReference type="EMBL" id="AUN98910.1"/>
    </source>
</evidence>
<keyword evidence="1" id="KW-0175">Coiled coil</keyword>
<organism evidence="2 3">
    <name type="scientific">Bacteriovorax stolpii</name>
    <name type="common">Bdellovibrio stolpii</name>
    <dbReference type="NCBI Taxonomy" id="960"/>
    <lineage>
        <taxon>Bacteria</taxon>
        <taxon>Pseudomonadati</taxon>
        <taxon>Bdellovibrionota</taxon>
        <taxon>Bacteriovoracia</taxon>
        <taxon>Bacteriovoracales</taxon>
        <taxon>Bacteriovoracaceae</taxon>
        <taxon>Bacteriovorax</taxon>
    </lineage>
</organism>
<keyword evidence="3" id="KW-1185">Reference proteome</keyword>
<gene>
    <name evidence="2" type="ORF">C0V70_12520</name>
</gene>
<name>A0A2K9NTR5_BACTC</name>
<sequence length="151" mass="17361">MGALLSQCISTKTFKRCGHKVLIRNETSHTQFTKSEVLLIKELKDNGIVLELPANVCQRGHSLTLFFIDGQSELKHKLPSNGAYKESLFEVVAKVEKLEDIEAQEKTVAATLTFVQYDVREWKQIIEQYEAAQKEINNLIMRQHDLREDNE</sequence>
<dbReference type="RefSeq" id="WP_102244201.1">
    <property type="nucleotide sequence ID" value="NZ_CP025704.1"/>
</dbReference>
<dbReference type="AlphaFoldDB" id="A0A2K9NTR5"/>
<accession>A0A2K9NTR5</accession>